<dbReference type="GO" id="GO:0006355">
    <property type="term" value="P:regulation of DNA-templated transcription"/>
    <property type="evidence" value="ECO:0007669"/>
    <property type="project" value="InterPro"/>
</dbReference>
<evidence type="ECO:0000313" key="3">
    <source>
        <dbReference type="Proteomes" id="UP000198881"/>
    </source>
</evidence>
<keyword evidence="3" id="KW-1185">Reference proteome</keyword>
<name>A0A1I7MRE2_9MICC</name>
<reference evidence="2 3" key="1">
    <citation type="submission" date="2016-10" db="EMBL/GenBank/DDBJ databases">
        <authorList>
            <person name="de Groot N.N."/>
        </authorList>
    </citation>
    <scope>NUCLEOTIDE SEQUENCE [LARGE SCALE GENOMIC DNA]</scope>
    <source>
        <strain evidence="2 3">CGMCC 1.7054</strain>
    </source>
</reference>
<dbReference type="OrthoDB" id="3710927at2"/>
<feature type="domain" description="Ribbon-helix-helix protein CopG" evidence="1">
    <location>
        <begin position="46"/>
        <end position="78"/>
    </location>
</feature>
<proteinExistence type="predicted"/>
<evidence type="ECO:0000259" key="1">
    <source>
        <dbReference type="Pfam" id="PF01402"/>
    </source>
</evidence>
<organism evidence="2 3">
    <name type="scientific">Micrococcus terreus</name>
    <dbReference type="NCBI Taxonomy" id="574650"/>
    <lineage>
        <taxon>Bacteria</taxon>
        <taxon>Bacillati</taxon>
        <taxon>Actinomycetota</taxon>
        <taxon>Actinomycetes</taxon>
        <taxon>Micrococcales</taxon>
        <taxon>Micrococcaceae</taxon>
        <taxon>Micrococcus</taxon>
    </lineage>
</organism>
<dbReference type="STRING" id="574650.SAMN04487966_11158"/>
<dbReference type="Proteomes" id="UP000198881">
    <property type="component" value="Unassembled WGS sequence"/>
</dbReference>
<sequence length="82" mass="8924">MLSEQDVTEEQIQKWADEAEAGYDVEMLKRRGRGRPGRGSAPMQVIAVRLTTEEIAALDAVAAGEHISRSEAIRRAIASMAA</sequence>
<dbReference type="AlphaFoldDB" id="A0A1I7MRE2"/>
<protein>
    <submittedName>
        <fullName evidence="2">Ribbon-helix-helix protein, copG family</fullName>
    </submittedName>
</protein>
<dbReference type="EMBL" id="FPCG01000011">
    <property type="protein sequence ID" value="SFV24488.1"/>
    <property type="molecule type" value="Genomic_DNA"/>
</dbReference>
<dbReference type="Pfam" id="PF01402">
    <property type="entry name" value="RHH_1"/>
    <property type="match status" value="1"/>
</dbReference>
<dbReference type="InterPro" id="IPR002145">
    <property type="entry name" value="CopG"/>
</dbReference>
<accession>A0A1I7MRE2</accession>
<dbReference type="RefSeq" id="WP_091699009.1">
    <property type="nucleotide sequence ID" value="NZ_CAMIGK010000067.1"/>
</dbReference>
<gene>
    <name evidence="2" type="ORF">SAMN04487966_11158</name>
</gene>
<evidence type="ECO:0000313" key="2">
    <source>
        <dbReference type="EMBL" id="SFV24488.1"/>
    </source>
</evidence>